<dbReference type="EMBL" id="AP022577">
    <property type="protein sequence ID" value="BBX84356.1"/>
    <property type="molecule type" value="Genomic_DNA"/>
</dbReference>
<feature type="region of interest" description="Disordered" evidence="1">
    <location>
        <begin position="1"/>
        <end position="35"/>
    </location>
</feature>
<dbReference type="Gene3D" id="3.30.1360.200">
    <property type="match status" value="1"/>
</dbReference>
<evidence type="ECO:0000259" key="3">
    <source>
        <dbReference type="Pfam" id="PF22599"/>
    </source>
</evidence>
<evidence type="ECO:0000313" key="4">
    <source>
        <dbReference type="EMBL" id="BBX84356.1"/>
    </source>
</evidence>
<name>A0ABN5YS61_9MYCO</name>
<feature type="compositionally biased region" description="Pro residues" evidence="1">
    <location>
        <begin position="20"/>
        <end position="35"/>
    </location>
</feature>
<protein>
    <recommendedName>
        <fullName evidence="3">SecDF P1 head subdomain domain-containing protein</fullName>
    </recommendedName>
</protein>
<feature type="transmembrane region" description="Helical" evidence="2">
    <location>
        <begin position="366"/>
        <end position="386"/>
    </location>
</feature>
<gene>
    <name evidence="4" type="ORF">MAUB_22290</name>
</gene>
<keyword evidence="2" id="KW-0812">Transmembrane</keyword>
<keyword evidence="2" id="KW-1133">Transmembrane helix</keyword>
<sequence length="394" mass="41560">MPDDQSGSQPPVLPEMPAGFVPPPPGFMPPGFMPPGFPPGPPPAWPPAPIAAAHSGVPRWLVALVLAVLVLSYGATVFVTRDIWRPGEPRPVVQASFEIQPPPGTTPTPDALAQTRTVVESRIGHLGGHDVAVGLDGSTLKVTATDVTEAQLRGVTAIGRLYIRPVIHAIPANSEGASAPRTPPVADSQRIADEKALRQSAQPQIQLLALQFQATRCAQPDLLADHDDPNLPLVTCSDDHKQVYLLDKSIISGDQIKDASARQGGQRGDYVVFVTFDDKAADIWSTFTGANVGARTAFTVDSQVVSAPALLEPITTGRTQIHGQFTADSAKSFAAVVAGGALPLPVSVESVQAKQIAPTFWSVPRIAVLGGGVVVIFAIILGVVLMTRRAYRQR</sequence>
<dbReference type="InterPro" id="IPR054384">
    <property type="entry name" value="SecDF_P1_head"/>
</dbReference>
<dbReference type="Pfam" id="PF22599">
    <property type="entry name" value="SecDF_P1_head"/>
    <property type="match status" value="1"/>
</dbReference>
<keyword evidence="2" id="KW-0472">Membrane</keyword>
<accession>A0ABN5YS61</accession>
<evidence type="ECO:0000256" key="2">
    <source>
        <dbReference type="SAM" id="Phobius"/>
    </source>
</evidence>
<evidence type="ECO:0000256" key="1">
    <source>
        <dbReference type="SAM" id="MobiDB-lite"/>
    </source>
</evidence>
<feature type="domain" description="SecDF P1 head subdomain" evidence="3">
    <location>
        <begin position="238"/>
        <end position="343"/>
    </location>
</feature>
<proteinExistence type="predicted"/>
<keyword evidence="5" id="KW-1185">Reference proteome</keyword>
<reference evidence="4 5" key="1">
    <citation type="journal article" date="2019" name="Emerg. Microbes Infect.">
        <title>Comprehensive subspecies identification of 175 nontuberculous mycobacteria species based on 7547 genomic profiles.</title>
        <authorList>
            <person name="Matsumoto Y."/>
            <person name="Kinjo T."/>
            <person name="Motooka D."/>
            <person name="Nabeya D."/>
            <person name="Jung N."/>
            <person name="Uechi K."/>
            <person name="Horii T."/>
            <person name="Iida T."/>
            <person name="Fujita J."/>
            <person name="Nakamura S."/>
        </authorList>
    </citation>
    <scope>NUCLEOTIDE SEQUENCE [LARGE SCALE GENOMIC DNA]</scope>
    <source>
        <strain evidence="4 5">JCM 15296</strain>
    </source>
</reference>
<dbReference type="Proteomes" id="UP000465609">
    <property type="component" value="Chromosome"/>
</dbReference>
<organism evidence="4 5">
    <name type="scientific">Mycolicibacterium aubagnense</name>
    <dbReference type="NCBI Taxonomy" id="319707"/>
    <lineage>
        <taxon>Bacteria</taxon>
        <taxon>Bacillati</taxon>
        <taxon>Actinomycetota</taxon>
        <taxon>Actinomycetes</taxon>
        <taxon>Mycobacteriales</taxon>
        <taxon>Mycobacteriaceae</taxon>
        <taxon>Mycolicibacterium</taxon>
    </lineage>
</organism>
<evidence type="ECO:0000313" key="5">
    <source>
        <dbReference type="Proteomes" id="UP000465609"/>
    </source>
</evidence>
<feature type="transmembrane region" description="Helical" evidence="2">
    <location>
        <begin position="60"/>
        <end position="80"/>
    </location>
</feature>
<dbReference type="RefSeq" id="WP_138232224.1">
    <property type="nucleotide sequence ID" value="NZ_AP022577.1"/>
</dbReference>